<dbReference type="EMBL" id="JAVTXN010000130">
    <property type="protein sequence ID" value="MDT9610707.1"/>
    <property type="molecule type" value="Genomic_DNA"/>
</dbReference>
<organism evidence="1 2">
    <name type="scientific">Lactobacillus crispatus</name>
    <dbReference type="NCBI Taxonomy" id="47770"/>
    <lineage>
        <taxon>Bacteria</taxon>
        <taxon>Bacillati</taxon>
        <taxon>Bacillota</taxon>
        <taxon>Bacilli</taxon>
        <taxon>Lactobacillales</taxon>
        <taxon>Lactobacillaceae</taxon>
        <taxon>Lactobacillus</taxon>
    </lineage>
</organism>
<name>A0AAW8WXS6_9LACO</name>
<protein>
    <submittedName>
        <fullName evidence="1">DUF4160 domain-containing protein</fullName>
    </submittedName>
</protein>
<gene>
    <name evidence="1" type="ORF">RON39_11535</name>
</gene>
<dbReference type="Proteomes" id="UP001253287">
    <property type="component" value="Unassembled WGS sequence"/>
</dbReference>
<dbReference type="AlphaFoldDB" id="A0AAW8WXS6"/>
<dbReference type="InterPro" id="IPR025427">
    <property type="entry name" value="DUF4160"/>
</dbReference>
<evidence type="ECO:0000313" key="1">
    <source>
        <dbReference type="EMBL" id="MDT9610707.1"/>
    </source>
</evidence>
<sequence>MPKLFMIGAFAIYFWSNESGEPVHVHVAPKRPSSHSVKFWITQDGQVVLANNNLHLSQHEINFLSRYISLQTKYICEKWKEQFGELTFYC</sequence>
<dbReference type="Pfam" id="PF13711">
    <property type="entry name" value="DUF4160"/>
    <property type="match status" value="1"/>
</dbReference>
<proteinExistence type="predicted"/>
<accession>A0AAW8WXS6</accession>
<comment type="caution">
    <text evidence="1">The sequence shown here is derived from an EMBL/GenBank/DDBJ whole genome shotgun (WGS) entry which is preliminary data.</text>
</comment>
<evidence type="ECO:0000313" key="2">
    <source>
        <dbReference type="Proteomes" id="UP001253287"/>
    </source>
</evidence>
<dbReference type="RefSeq" id="WP_118992433.1">
    <property type="nucleotide sequence ID" value="NZ_JAKHMI010000135.1"/>
</dbReference>
<reference evidence="1" key="1">
    <citation type="submission" date="2023-08" db="EMBL/GenBank/DDBJ databases">
        <title>Lactobacillus from the Female Urinary Tract.</title>
        <authorList>
            <person name="Stegman N."/>
            <person name="Jackson B."/>
            <person name="Steiling M."/>
            <person name="Sedano C."/>
            <person name="Wolfe A."/>
            <person name="Putonti C."/>
        </authorList>
    </citation>
    <scope>NUCLEOTIDE SEQUENCE</scope>
    <source>
        <strain evidence="1">UMB5661</strain>
    </source>
</reference>